<proteinExistence type="evidence at transcript level"/>
<dbReference type="EMBL" id="KT732738">
    <property type="protein sequence ID" value="AML33001.1"/>
    <property type="molecule type" value="mRNA"/>
</dbReference>
<dbReference type="Pfam" id="PF03784">
    <property type="entry name" value="Cyclotide"/>
    <property type="match status" value="1"/>
</dbReference>
<feature type="non-terminal residue" evidence="4">
    <location>
        <position position="68"/>
    </location>
</feature>
<evidence type="ECO:0000256" key="3">
    <source>
        <dbReference type="SAM" id="SignalP"/>
    </source>
</evidence>
<sequence length="68" mass="7702">MAYLRLFVIFFFATSVKKTKADIPKADIPCGSTCLHVKCIPPCYCKNKVLCYRNVVIATTSKSVNDYY</sequence>
<name>A0A126TQJ6_CLITE</name>
<evidence type="ECO:0000256" key="1">
    <source>
        <dbReference type="ARBA" id="ARBA00022821"/>
    </source>
</evidence>
<reference evidence="4" key="2">
    <citation type="journal article" date="2016" name="FEBS J.">
        <title>Immunostimulating and Gram-negative-specific Antibacterial Cyclotides from the Butterfly Pea Clitoria ternatea.</title>
        <authorList>
            <person name="Nguyen K.N.T."/>
            <person name="Nguyen G.K.T."/>
            <person name="Nguyen P.Q.T."/>
            <person name="Ang K.H."/>
            <person name="Dedon P.C."/>
            <person name="Tam J.P."/>
        </authorList>
    </citation>
    <scope>NUCLEOTIDE SEQUENCE</scope>
</reference>
<feature type="signal peptide" evidence="3">
    <location>
        <begin position="1"/>
        <end position="21"/>
    </location>
</feature>
<dbReference type="InterPro" id="IPR005535">
    <property type="entry name" value="Cyclotide"/>
</dbReference>
<accession>A0A126TQJ6</accession>
<organism evidence="4">
    <name type="scientific">Clitoria ternatea</name>
    <name type="common">Butterfly pea</name>
    <dbReference type="NCBI Taxonomy" id="43366"/>
    <lineage>
        <taxon>Eukaryota</taxon>
        <taxon>Viridiplantae</taxon>
        <taxon>Streptophyta</taxon>
        <taxon>Embryophyta</taxon>
        <taxon>Tracheophyta</taxon>
        <taxon>Spermatophyta</taxon>
        <taxon>Magnoliopsida</taxon>
        <taxon>eudicotyledons</taxon>
        <taxon>Gunneridae</taxon>
        <taxon>Pentapetalae</taxon>
        <taxon>rosids</taxon>
        <taxon>fabids</taxon>
        <taxon>Fabales</taxon>
        <taxon>Fabaceae</taxon>
        <taxon>Papilionoideae</taxon>
        <taxon>50 kb inversion clade</taxon>
        <taxon>NPAAA clade</taxon>
        <taxon>indigoferoid/millettioid clade</taxon>
        <taxon>Phaseoleae</taxon>
        <taxon>Clitoria</taxon>
    </lineage>
</organism>
<keyword evidence="1" id="KW-0611">Plant defense</keyword>
<dbReference type="GO" id="GO:0006952">
    <property type="term" value="P:defense response"/>
    <property type="evidence" value="ECO:0007669"/>
    <property type="project" value="UniProtKB-KW"/>
</dbReference>
<evidence type="ECO:0000313" key="4">
    <source>
        <dbReference type="EMBL" id="AML33001.1"/>
    </source>
</evidence>
<dbReference type="AlphaFoldDB" id="A0A126TQJ6"/>
<evidence type="ECO:0000256" key="2">
    <source>
        <dbReference type="ARBA" id="ARBA00023157"/>
    </source>
</evidence>
<reference evidence="4" key="1">
    <citation type="submission" date="2015-09" db="EMBL/GenBank/DDBJ databases">
        <authorList>
            <person name="Jackson K.R."/>
            <person name="Lunt B.L."/>
            <person name="Fisher J.N.B."/>
            <person name="Gardner A.V."/>
            <person name="Bailey M.E."/>
            <person name="Deus L.M."/>
            <person name="Earl A.S."/>
            <person name="Gibby P.D."/>
            <person name="Hartmann K.A."/>
            <person name="Liu J.E."/>
            <person name="Manci A.M."/>
            <person name="Nielsen D.A."/>
            <person name="Solomon M.B."/>
            <person name="Breakwell D.P."/>
            <person name="Burnett S.H."/>
            <person name="Grose J.H."/>
        </authorList>
    </citation>
    <scope>NUCLEOTIDE SEQUENCE</scope>
</reference>
<keyword evidence="3" id="KW-0732">Signal</keyword>
<keyword evidence="2" id="KW-1015">Disulfide bond</keyword>
<feature type="chain" id="PRO_5007274590" evidence="3">
    <location>
        <begin position="22"/>
        <end position="68"/>
    </location>
</feature>
<protein>
    <submittedName>
        <fullName evidence="4">Cliotide T42</fullName>
    </submittedName>
</protein>